<protein>
    <recommendedName>
        <fullName evidence="3">NmrA-like domain-containing protein</fullName>
    </recommendedName>
</protein>
<dbReference type="SUPFAM" id="SSF51735">
    <property type="entry name" value="NAD(P)-binding Rossmann-fold domains"/>
    <property type="match status" value="1"/>
</dbReference>
<evidence type="ECO:0000259" key="3">
    <source>
        <dbReference type="Pfam" id="PF05368"/>
    </source>
</evidence>
<comment type="caution">
    <text evidence="4">The sequence shown here is derived from an EMBL/GenBank/DDBJ whole genome shotgun (WGS) entry which is preliminary data.</text>
</comment>
<dbReference type="InterPro" id="IPR051609">
    <property type="entry name" value="NmrA/Isoflavone_reductase-like"/>
</dbReference>
<feature type="domain" description="NmrA-like" evidence="3">
    <location>
        <begin position="13"/>
        <end position="64"/>
    </location>
</feature>
<keyword evidence="1" id="KW-0521">NADP</keyword>
<accession>A0A423WVR4</accession>
<dbReference type="EMBL" id="LKEB01000037">
    <property type="protein sequence ID" value="ROW07568.1"/>
    <property type="molecule type" value="Genomic_DNA"/>
</dbReference>
<evidence type="ECO:0000256" key="2">
    <source>
        <dbReference type="ARBA" id="ARBA00023002"/>
    </source>
</evidence>
<dbReference type="OrthoDB" id="9984533at2759"/>
<organism evidence="4 5">
    <name type="scientific">Cytospora leucostoma</name>
    <dbReference type="NCBI Taxonomy" id="1230097"/>
    <lineage>
        <taxon>Eukaryota</taxon>
        <taxon>Fungi</taxon>
        <taxon>Dikarya</taxon>
        <taxon>Ascomycota</taxon>
        <taxon>Pezizomycotina</taxon>
        <taxon>Sordariomycetes</taxon>
        <taxon>Sordariomycetidae</taxon>
        <taxon>Diaporthales</taxon>
        <taxon>Cytosporaceae</taxon>
        <taxon>Cytospora</taxon>
    </lineage>
</organism>
<evidence type="ECO:0000313" key="5">
    <source>
        <dbReference type="Proteomes" id="UP000285146"/>
    </source>
</evidence>
<name>A0A423WVR4_9PEZI</name>
<proteinExistence type="predicted"/>
<dbReference type="Gene3D" id="3.40.50.720">
    <property type="entry name" value="NAD(P)-binding Rossmann-like Domain"/>
    <property type="match status" value="2"/>
</dbReference>
<dbReference type="PANTHER" id="PTHR47706">
    <property type="entry name" value="NMRA-LIKE FAMILY PROTEIN"/>
    <property type="match status" value="1"/>
</dbReference>
<keyword evidence="5" id="KW-1185">Reference proteome</keyword>
<dbReference type="InParanoid" id="A0A423WVR4"/>
<gene>
    <name evidence="4" type="ORF">VPNG_06842</name>
</gene>
<evidence type="ECO:0000256" key="1">
    <source>
        <dbReference type="ARBA" id="ARBA00022857"/>
    </source>
</evidence>
<dbReference type="InterPro" id="IPR036291">
    <property type="entry name" value="NAD(P)-bd_dom_sf"/>
</dbReference>
<reference evidence="4 5" key="1">
    <citation type="submission" date="2015-09" db="EMBL/GenBank/DDBJ databases">
        <title>Host preference determinants of Valsa canker pathogens revealed by comparative genomics.</title>
        <authorList>
            <person name="Yin Z."/>
            <person name="Huang L."/>
        </authorList>
    </citation>
    <scope>NUCLEOTIDE SEQUENCE [LARGE SCALE GENOMIC DNA]</scope>
    <source>
        <strain evidence="4 5">SXYLt</strain>
    </source>
</reference>
<dbReference type="GO" id="GO:0016491">
    <property type="term" value="F:oxidoreductase activity"/>
    <property type="evidence" value="ECO:0007669"/>
    <property type="project" value="UniProtKB-KW"/>
</dbReference>
<keyword evidence="2" id="KW-0560">Oxidoreductase</keyword>
<dbReference type="Proteomes" id="UP000285146">
    <property type="component" value="Unassembled WGS sequence"/>
</dbReference>
<dbReference type="Gene3D" id="3.90.25.10">
    <property type="entry name" value="UDP-galactose 4-epimerase, domain 1"/>
    <property type="match status" value="1"/>
</dbReference>
<dbReference type="InterPro" id="IPR008030">
    <property type="entry name" value="NmrA-like"/>
</dbReference>
<dbReference type="AlphaFoldDB" id="A0A423WVR4"/>
<evidence type="ECO:0000313" key="4">
    <source>
        <dbReference type="EMBL" id="ROW07568.1"/>
    </source>
</evidence>
<dbReference type="PANTHER" id="PTHR47706:SF9">
    <property type="entry name" value="NMRA-LIKE DOMAIN-CONTAINING PROTEIN-RELATED"/>
    <property type="match status" value="1"/>
</dbReference>
<dbReference type="Pfam" id="PF05368">
    <property type="entry name" value="NmrA"/>
    <property type="match status" value="1"/>
</dbReference>
<sequence>MASLSKVIVVGDQLEQAFAGQDAVVMATNFQLYGQEVKFIDAAIDSGVKRFIPSEFGSNTNNKNTLAIFPMIAPGWGINSGFVGFDLENHTATIWDDGSQEFSSTPRANVANAVVGVLKNPDITANQYVYISSFETSTHEILLALEKAQGSKYTVKHVKTEDEVEDGKAKLASGDAMKAGKLVLVASFLPGHGNNFAKEERLWNDALGVPRENLDAVMARIVQTGE</sequence>
<dbReference type="STRING" id="1230097.A0A423WVR4"/>